<dbReference type="Pfam" id="PF01582">
    <property type="entry name" value="TIR"/>
    <property type="match status" value="1"/>
</dbReference>
<keyword evidence="2" id="KW-0433">Leucine-rich repeat</keyword>
<dbReference type="PANTHER" id="PTHR11017">
    <property type="entry name" value="LEUCINE-RICH REPEAT-CONTAINING PROTEIN"/>
    <property type="match status" value="1"/>
</dbReference>
<feature type="domain" description="AAA+ ATPase" evidence="7">
    <location>
        <begin position="104"/>
        <end position="239"/>
    </location>
</feature>
<dbReference type="InterPro" id="IPR035897">
    <property type="entry name" value="Toll_tir_struct_dom_sf"/>
</dbReference>
<reference evidence="8" key="1">
    <citation type="journal article" date="2022" name="Int. J. Mol. Sci.">
        <title>Draft Genome of Tanacetum Coccineum: Genomic Comparison of Closely Related Tanacetum-Family Plants.</title>
        <authorList>
            <person name="Yamashiro T."/>
            <person name="Shiraishi A."/>
            <person name="Nakayama K."/>
            <person name="Satake H."/>
        </authorList>
    </citation>
    <scope>NUCLEOTIDE SEQUENCE</scope>
</reference>
<evidence type="ECO:0000259" key="7">
    <source>
        <dbReference type="SMART" id="SM00382"/>
    </source>
</evidence>
<gene>
    <name evidence="8" type="ORF">Tco_0802960</name>
</gene>
<dbReference type="InterPro" id="IPR027417">
    <property type="entry name" value="P-loop_NTPase"/>
</dbReference>
<protein>
    <recommendedName>
        <fullName evidence="1">ADP-ribosyl cyclase/cyclic ADP-ribose hydrolase</fullName>
        <ecNumber evidence="1">3.2.2.6</ecNumber>
    </recommendedName>
</protein>
<dbReference type="EMBL" id="BQNB010011853">
    <property type="protein sequence ID" value="GJS95992.1"/>
    <property type="molecule type" value="Genomic_DNA"/>
</dbReference>
<dbReference type="Pfam" id="PF20160">
    <property type="entry name" value="C-JID"/>
    <property type="match status" value="1"/>
</dbReference>
<keyword evidence="5" id="KW-0520">NAD</keyword>
<evidence type="ECO:0000256" key="5">
    <source>
        <dbReference type="ARBA" id="ARBA00023027"/>
    </source>
</evidence>
<keyword evidence="3" id="KW-0677">Repeat</keyword>
<evidence type="ECO:0000256" key="6">
    <source>
        <dbReference type="ARBA" id="ARBA00047304"/>
    </source>
</evidence>
<accession>A0ABQ5A3V7</accession>
<evidence type="ECO:0000256" key="1">
    <source>
        <dbReference type="ARBA" id="ARBA00011982"/>
    </source>
</evidence>
<dbReference type="InterPro" id="IPR042197">
    <property type="entry name" value="Apaf_helical"/>
</dbReference>
<dbReference type="PRINTS" id="PR00364">
    <property type="entry name" value="DISEASERSIST"/>
</dbReference>
<keyword evidence="9" id="KW-1185">Reference proteome</keyword>
<dbReference type="SMART" id="SM00369">
    <property type="entry name" value="LRR_TYP"/>
    <property type="match status" value="2"/>
</dbReference>
<evidence type="ECO:0000256" key="2">
    <source>
        <dbReference type="ARBA" id="ARBA00022614"/>
    </source>
</evidence>
<dbReference type="PANTHER" id="PTHR11017:SF573">
    <property type="entry name" value="ADP-RIBOSYL CYCLASE_CYCLIC ADP-RIBOSE HYDROLASE"/>
    <property type="match status" value="1"/>
</dbReference>
<dbReference type="Gene3D" id="3.40.50.300">
    <property type="entry name" value="P-loop containing nucleotide triphosphate hydrolases"/>
    <property type="match status" value="1"/>
</dbReference>
<dbReference type="InterPro" id="IPR001611">
    <property type="entry name" value="Leu-rich_rpt"/>
</dbReference>
<proteinExistence type="predicted"/>
<dbReference type="Gene3D" id="3.40.50.10140">
    <property type="entry name" value="Toll/interleukin-1 receptor homology (TIR) domain"/>
    <property type="match status" value="1"/>
</dbReference>
<dbReference type="EC" id="3.2.2.6" evidence="1"/>
<comment type="caution">
    <text evidence="8">The sequence shown here is derived from an EMBL/GenBank/DDBJ whole genome shotgun (WGS) entry which is preliminary data.</text>
</comment>
<dbReference type="Proteomes" id="UP001151760">
    <property type="component" value="Unassembled WGS sequence"/>
</dbReference>
<dbReference type="Gene3D" id="3.80.10.10">
    <property type="entry name" value="Ribonuclease Inhibitor"/>
    <property type="match status" value="2"/>
</dbReference>
<sequence>IFYDVKPDAVRKQKGSYAEAFRNHKVSNSVEVGKWKEALSLAANLSGFDLQDMTNGYESKFIDCISKDILIKLCDGPLHIGENLVGMDFHFDKLNLSRFVGSDKVNMIGICGISGIGKTTLAKAIYNLMYIHFEGGCFCEDVKEVTKRQGLIQVQLQMIGKIMKIEDLKISSVGEGIMVIKKMMSSKPILLVLDDVDHRDQLKALAGSASWFFPGSLIIFTGKDKQLLRSHRVDVQDMDFLDEDESLQLFSLYAFEEKCPSTGFQELAEKAVKYVQGHPLALIVLGCFLYGKTENEWKSELGQLKEHPNEEIQQVLRLSYDGLNLRQQNILLDIACSFIGVNRDFAASVLDSCNLFANTNIRVLVDRSLITISSNDSLQMHDLIQAMARGIVFKESRTPGNRSRLWANPSEIYKILSENQATQAVEILDIQKMKSSQKFDIDGKAFAQMKKLRILKLPKDDAVNFSGKLEFLSNELRLLYWHGCPFELLPSDFYPQDIVVIDLSYSNIKQLWTTPKCLRMLKIMKLRHCRNLTTTPDFSEITNLEELDLEGCVNMVTIHPSIGMLKRLVILNMRDCGRARSFPSTVDMYALQVLNLSGCLNVNQLPQAFLSRWWTSVRGFIWNQQHPQRSVSLEGLHTLKSLNLSFCNLEQVPDGLGGLSFLKKLNLEGNSFTSLPGSLSQLSHLKKLKVDGCKKLEALPELPHTLQYLHARDCTSLSSITGSHPIMIKRSTYLSNCPKLFKNHVTESQVSISDTECLDSYVTSQGSTNRFSSFLRYACIQNNRRGFFRLPGSSIDNMDMIYKGNNIPNWFTNKRMGNHVKVELPLDWSFSKLRGYGICVVFKRKEPFTRLGYYHGDYFEGKPIRVDESDMIWLHYTTSEIRKLKRAKNFVTYCFYEDETIEVKECGVRLVCDEDLDEEGELTMFEDVPTLSQHGGALCLFREGYRTDWSW</sequence>
<dbReference type="InterPro" id="IPR058192">
    <property type="entry name" value="WHD_ROQ1-like"/>
</dbReference>
<organism evidence="8 9">
    <name type="scientific">Tanacetum coccineum</name>
    <dbReference type="NCBI Taxonomy" id="301880"/>
    <lineage>
        <taxon>Eukaryota</taxon>
        <taxon>Viridiplantae</taxon>
        <taxon>Streptophyta</taxon>
        <taxon>Embryophyta</taxon>
        <taxon>Tracheophyta</taxon>
        <taxon>Spermatophyta</taxon>
        <taxon>Magnoliopsida</taxon>
        <taxon>eudicotyledons</taxon>
        <taxon>Gunneridae</taxon>
        <taxon>Pentapetalae</taxon>
        <taxon>asterids</taxon>
        <taxon>campanulids</taxon>
        <taxon>Asterales</taxon>
        <taxon>Asteraceae</taxon>
        <taxon>Asteroideae</taxon>
        <taxon>Anthemideae</taxon>
        <taxon>Anthemidinae</taxon>
        <taxon>Tanacetum</taxon>
    </lineage>
</organism>
<feature type="non-terminal residue" evidence="8">
    <location>
        <position position="1"/>
    </location>
</feature>
<evidence type="ECO:0000313" key="8">
    <source>
        <dbReference type="EMBL" id="GJS95992.1"/>
    </source>
</evidence>
<reference evidence="8" key="2">
    <citation type="submission" date="2022-01" db="EMBL/GenBank/DDBJ databases">
        <authorList>
            <person name="Yamashiro T."/>
            <person name="Shiraishi A."/>
            <person name="Satake H."/>
            <person name="Nakayama K."/>
        </authorList>
    </citation>
    <scope>NUCLEOTIDE SEQUENCE</scope>
</reference>
<dbReference type="InterPro" id="IPR002182">
    <property type="entry name" value="NB-ARC"/>
</dbReference>
<dbReference type="InterPro" id="IPR003591">
    <property type="entry name" value="Leu-rich_rpt_typical-subtyp"/>
</dbReference>
<keyword evidence="4" id="KW-0378">Hydrolase</keyword>
<dbReference type="InterPro" id="IPR045344">
    <property type="entry name" value="C-JID"/>
</dbReference>
<evidence type="ECO:0000313" key="9">
    <source>
        <dbReference type="Proteomes" id="UP001151760"/>
    </source>
</evidence>
<dbReference type="SUPFAM" id="SSF52058">
    <property type="entry name" value="L domain-like"/>
    <property type="match status" value="1"/>
</dbReference>
<name>A0ABQ5A3V7_9ASTR</name>
<dbReference type="InterPro" id="IPR044974">
    <property type="entry name" value="Disease_R_plants"/>
</dbReference>
<dbReference type="InterPro" id="IPR003593">
    <property type="entry name" value="AAA+_ATPase"/>
</dbReference>
<dbReference type="Gene3D" id="1.10.8.430">
    <property type="entry name" value="Helical domain of apoptotic protease-activating factors"/>
    <property type="match status" value="1"/>
</dbReference>
<evidence type="ECO:0000256" key="4">
    <source>
        <dbReference type="ARBA" id="ARBA00022801"/>
    </source>
</evidence>
<dbReference type="SMART" id="SM00382">
    <property type="entry name" value="AAA"/>
    <property type="match status" value="1"/>
</dbReference>
<comment type="catalytic activity">
    <reaction evidence="6">
        <text>NAD(+) + H2O = ADP-D-ribose + nicotinamide + H(+)</text>
        <dbReference type="Rhea" id="RHEA:16301"/>
        <dbReference type="ChEBI" id="CHEBI:15377"/>
        <dbReference type="ChEBI" id="CHEBI:15378"/>
        <dbReference type="ChEBI" id="CHEBI:17154"/>
        <dbReference type="ChEBI" id="CHEBI:57540"/>
        <dbReference type="ChEBI" id="CHEBI:57967"/>
        <dbReference type="EC" id="3.2.2.6"/>
    </reaction>
    <physiologicalReaction direction="left-to-right" evidence="6">
        <dbReference type="Rhea" id="RHEA:16302"/>
    </physiologicalReaction>
</comment>
<dbReference type="InterPro" id="IPR000157">
    <property type="entry name" value="TIR_dom"/>
</dbReference>
<evidence type="ECO:0000256" key="3">
    <source>
        <dbReference type="ARBA" id="ARBA00022737"/>
    </source>
</evidence>
<dbReference type="Pfam" id="PF00931">
    <property type="entry name" value="NB-ARC"/>
    <property type="match status" value="1"/>
</dbReference>
<dbReference type="Pfam" id="PF13855">
    <property type="entry name" value="LRR_8"/>
    <property type="match status" value="1"/>
</dbReference>
<dbReference type="InterPro" id="IPR032675">
    <property type="entry name" value="LRR_dom_sf"/>
</dbReference>
<dbReference type="Pfam" id="PF23282">
    <property type="entry name" value="WHD_ROQ1"/>
    <property type="match status" value="1"/>
</dbReference>
<dbReference type="SUPFAM" id="SSF52540">
    <property type="entry name" value="P-loop containing nucleoside triphosphate hydrolases"/>
    <property type="match status" value="1"/>
</dbReference>